<feature type="transmembrane region" description="Helical" evidence="1">
    <location>
        <begin position="151"/>
        <end position="170"/>
    </location>
</feature>
<dbReference type="EMBL" id="VOBR01000022">
    <property type="protein sequence ID" value="TWP48128.1"/>
    <property type="molecule type" value="Genomic_DNA"/>
</dbReference>
<protein>
    <submittedName>
        <fullName evidence="2">TIGR04222 domain-containing membrane protein</fullName>
    </submittedName>
</protein>
<name>A0A563EMG0_9PSEU</name>
<evidence type="ECO:0000313" key="3">
    <source>
        <dbReference type="Proteomes" id="UP000316639"/>
    </source>
</evidence>
<keyword evidence="3" id="KW-1185">Reference proteome</keyword>
<organism evidence="2 3">
    <name type="scientific">Lentzea tibetensis</name>
    <dbReference type="NCBI Taxonomy" id="2591470"/>
    <lineage>
        <taxon>Bacteria</taxon>
        <taxon>Bacillati</taxon>
        <taxon>Actinomycetota</taxon>
        <taxon>Actinomycetes</taxon>
        <taxon>Pseudonocardiales</taxon>
        <taxon>Pseudonocardiaceae</taxon>
        <taxon>Lentzea</taxon>
    </lineage>
</organism>
<gene>
    <name evidence="2" type="ORF">FKR81_29550</name>
</gene>
<feature type="transmembrane region" description="Helical" evidence="1">
    <location>
        <begin position="18"/>
        <end position="37"/>
    </location>
</feature>
<feature type="transmembrane region" description="Helical" evidence="1">
    <location>
        <begin position="176"/>
        <end position="194"/>
    </location>
</feature>
<dbReference type="NCBIfam" id="TIGR04222">
    <property type="entry name" value="near_uncomplex"/>
    <property type="match status" value="1"/>
</dbReference>
<keyword evidence="1" id="KW-1133">Transmembrane helix</keyword>
<evidence type="ECO:0000256" key="1">
    <source>
        <dbReference type="SAM" id="Phobius"/>
    </source>
</evidence>
<sequence length="300" mass="30920">MDHVERPWGLSGPEFLELYWIALAALVVFAIIVRVRARSGNSQPVRTLDLDELAYLAGGPRRVVEASLARLLAAEALRTSRRGAVQVTGVPVVNPVDQAVVEDAQRYTNRTIYLLVPKVAEHHAVTSIGTRLVEAGLVIDRDEVRSRLRRGALPLWVLLAVGIARWFNGITIDAPVGWLTLQLVVTGLLIFIVTRRGKLMRTSKGDRVLQEARASGTTGGVTSPASVEYAGAAGLVALGGLAAYPDLTVRSSLLAAPAGGTTGYVGGSCGASTSSCSSGGGSSSCCGGGGCGGGCGGGGG</sequence>
<dbReference type="Proteomes" id="UP000316639">
    <property type="component" value="Unassembled WGS sequence"/>
</dbReference>
<evidence type="ECO:0000313" key="2">
    <source>
        <dbReference type="EMBL" id="TWP48128.1"/>
    </source>
</evidence>
<dbReference type="OrthoDB" id="3620552at2"/>
<keyword evidence="1" id="KW-0812">Transmembrane</keyword>
<accession>A0A563EMG0</accession>
<keyword evidence="1" id="KW-0472">Membrane</keyword>
<comment type="caution">
    <text evidence="2">The sequence shown here is derived from an EMBL/GenBank/DDBJ whole genome shotgun (WGS) entry which is preliminary data.</text>
</comment>
<dbReference type="InterPro" id="IPR026467">
    <property type="entry name" value="Ser/Gly_Cys_C_dom"/>
</dbReference>
<reference evidence="2 3" key="1">
    <citation type="submission" date="2019-07" db="EMBL/GenBank/DDBJ databases">
        <title>Lentzea xizangensis sp. nov., isolated from Qinghai-Tibetan Plateau Soils.</title>
        <authorList>
            <person name="Huang J."/>
        </authorList>
    </citation>
    <scope>NUCLEOTIDE SEQUENCE [LARGE SCALE GENOMIC DNA]</scope>
    <source>
        <strain evidence="2 3">FXJ1.1311</strain>
    </source>
</reference>
<dbReference type="AlphaFoldDB" id="A0A563EMG0"/>
<proteinExistence type="predicted"/>